<protein>
    <recommendedName>
        <fullName evidence="15">Phosphatidate cytidylyltransferase</fullName>
    </recommendedName>
</protein>
<evidence type="ECO:0000256" key="3">
    <source>
        <dbReference type="ARBA" id="ARBA00010794"/>
    </source>
</evidence>
<evidence type="ECO:0000256" key="6">
    <source>
        <dbReference type="ARBA" id="ARBA00022679"/>
    </source>
</evidence>
<feature type="transmembrane region" description="Helical" evidence="12">
    <location>
        <begin position="89"/>
        <end position="106"/>
    </location>
</feature>
<keyword evidence="9" id="KW-0809">Transit peptide</keyword>
<reference evidence="13 14" key="1">
    <citation type="journal article" date="2018" name="BMC Genomics">
        <title>The genome of Naegleria lovaniensis, the basis for a comparative approach to unravel pathogenicity factors of the human pathogenic amoeba N. fowleri.</title>
        <authorList>
            <person name="Liechti N."/>
            <person name="Schurch N."/>
            <person name="Bruggmann R."/>
            <person name="Wittwer M."/>
        </authorList>
    </citation>
    <scope>NUCLEOTIDE SEQUENCE [LARGE SCALE GENOMIC DNA]</scope>
    <source>
        <strain evidence="13 14">ATCC 30569</strain>
    </source>
</reference>
<keyword evidence="7 12" id="KW-0812">Transmembrane</keyword>
<evidence type="ECO:0000256" key="7">
    <source>
        <dbReference type="ARBA" id="ARBA00022692"/>
    </source>
</evidence>
<keyword evidence="6" id="KW-0808">Transferase</keyword>
<feature type="transmembrane region" description="Helical" evidence="12">
    <location>
        <begin position="178"/>
        <end position="199"/>
    </location>
</feature>
<dbReference type="PANTHER" id="PTHR32523">
    <property type="entry name" value="PHYTOL KINASE 1, CHLOROPLASTIC"/>
    <property type="match status" value="1"/>
</dbReference>
<feature type="transmembrane region" description="Helical" evidence="12">
    <location>
        <begin position="57"/>
        <end position="77"/>
    </location>
</feature>
<evidence type="ECO:0000256" key="10">
    <source>
        <dbReference type="ARBA" id="ARBA00022989"/>
    </source>
</evidence>
<dbReference type="EMBL" id="PYSW02000010">
    <property type="protein sequence ID" value="KAG2388341.1"/>
    <property type="molecule type" value="Genomic_DNA"/>
</dbReference>
<dbReference type="RefSeq" id="XP_044552333.1">
    <property type="nucleotide sequence ID" value="XM_044694757.1"/>
</dbReference>
<dbReference type="GO" id="GO:0016020">
    <property type="term" value="C:membrane"/>
    <property type="evidence" value="ECO:0007669"/>
    <property type="project" value="UniProtKB-SubCell"/>
</dbReference>
<name>A0AA88GYI0_NAELO</name>
<feature type="transmembrane region" description="Helical" evidence="12">
    <location>
        <begin position="211"/>
        <end position="232"/>
    </location>
</feature>
<keyword evidence="8" id="KW-0418">Kinase</keyword>
<organism evidence="13 14">
    <name type="scientific">Naegleria lovaniensis</name>
    <name type="common">Amoeba</name>
    <dbReference type="NCBI Taxonomy" id="51637"/>
    <lineage>
        <taxon>Eukaryota</taxon>
        <taxon>Discoba</taxon>
        <taxon>Heterolobosea</taxon>
        <taxon>Tetramitia</taxon>
        <taxon>Eutetramitia</taxon>
        <taxon>Vahlkampfiidae</taxon>
        <taxon>Naegleria</taxon>
    </lineage>
</organism>
<evidence type="ECO:0000256" key="2">
    <source>
        <dbReference type="ARBA" id="ARBA00004229"/>
    </source>
</evidence>
<evidence type="ECO:0000256" key="12">
    <source>
        <dbReference type="SAM" id="Phobius"/>
    </source>
</evidence>
<feature type="transmembrane region" description="Helical" evidence="12">
    <location>
        <begin position="112"/>
        <end position="132"/>
    </location>
</feature>
<evidence type="ECO:0000256" key="1">
    <source>
        <dbReference type="ARBA" id="ARBA00004141"/>
    </source>
</evidence>
<evidence type="ECO:0000313" key="14">
    <source>
        <dbReference type="Proteomes" id="UP000816034"/>
    </source>
</evidence>
<keyword evidence="4" id="KW-0150">Chloroplast</keyword>
<dbReference type="GO" id="GO:0016301">
    <property type="term" value="F:kinase activity"/>
    <property type="evidence" value="ECO:0007669"/>
    <property type="project" value="UniProtKB-KW"/>
</dbReference>
<dbReference type="GO" id="GO:0009507">
    <property type="term" value="C:chloroplast"/>
    <property type="evidence" value="ECO:0007669"/>
    <property type="project" value="UniProtKB-SubCell"/>
</dbReference>
<evidence type="ECO:0000256" key="4">
    <source>
        <dbReference type="ARBA" id="ARBA00022528"/>
    </source>
</evidence>
<dbReference type="PANTHER" id="PTHR32523:SF7">
    <property type="entry name" value="FARNESOL KINASE, CHLOROPLASTIC"/>
    <property type="match status" value="1"/>
</dbReference>
<evidence type="ECO:0000256" key="11">
    <source>
        <dbReference type="ARBA" id="ARBA00023136"/>
    </source>
</evidence>
<comment type="similarity">
    <text evidence="3">Belongs to the polyprenol kinase family.</text>
</comment>
<comment type="subcellular location">
    <subcellularLocation>
        <location evidence="1">Membrane</location>
        <topology evidence="1">Multi-pass membrane protein</topology>
    </subcellularLocation>
    <subcellularLocation>
        <location evidence="2">Plastid</location>
        <location evidence="2">Chloroplast</location>
    </subcellularLocation>
</comment>
<keyword evidence="14" id="KW-1185">Reference proteome</keyword>
<keyword evidence="10 12" id="KW-1133">Transmembrane helix</keyword>
<evidence type="ECO:0000256" key="9">
    <source>
        <dbReference type="ARBA" id="ARBA00022946"/>
    </source>
</evidence>
<dbReference type="GeneID" id="68092967"/>
<keyword evidence="11 12" id="KW-0472">Membrane</keyword>
<sequence length="311" mass="34400">MSMSKLSSPLFDHIVRWIYSSRSVDQHPLSTNHITNVKISSMDDWMNSTFGADRRNIAAFSITLLGSVLSLGLLEQVGKWTPEKLRRKLVHIGMGPIYVLFWNLFAGEDLASRFWCASIPGIFTFYFILVGLGLAKNEQLVKTLSRSGDCREILKGPTFYGLAIVASTLAFWRRDVASIVTIMILCGGDGFADVIGRSFGHSTRFSNSKSLMGSIGMFCGGFAFSSLYLYYFEKSGNYGSEFSTLSHLPHLAFINLACTVVESLTYDRSRSSATNHGSTHKAQSSPLWSYIFGEDNIVVSLTASLLSKLIL</sequence>
<evidence type="ECO:0000256" key="5">
    <source>
        <dbReference type="ARBA" id="ARBA00022640"/>
    </source>
</evidence>
<dbReference type="Proteomes" id="UP000816034">
    <property type="component" value="Unassembled WGS sequence"/>
</dbReference>
<proteinExistence type="inferred from homology"/>
<dbReference type="AlphaFoldDB" id="A0AA88GYI0"/>
<comment type="caution">
    <text evidence="13">The sequence shown here is derived from an EMBL/GenBank/DDBJ whole genome shotgun (WGS) entry which is preliminary data.</text>
</comment>
<evidence type="ECO:0000313" key="13">
    <source>
        <dbReference type="EMBL" id="KAG2388341.1"/>
    </source>
</evidence>
<accession>A0AA88GYI0</accession>
<evidence type="ECO:0008006" key="15">
    <source>
        <dbReference type="Google" id="ProtNLM"/>
    </source>
</evidence>
<keyword evidence="5" id="KW-0934">Plastid</keyword>
<evidence type="ECO:0000256" key="8">
    <source>
        <dbReference type="ARBA" id="ARBA00022777"/>
    </source>
</evidence>
<gene>
    <name evidence="13" type="ORF">C9374_000505</name>
</gene>
<dbReference type="InterPro" id="IPR039606">
    <property type="entry name" value="Phytol/farnesol_kinase"/>
</dbReference>